<dbReference type="PANTHER" id="PTHR47369">
    <property type="entry name" value="BTB/POZ DOMAIN-CONTAINING PROTEIN"/>
    <property type="match status" value="1"/>
</dbReference>
<organism evidence="3 4">
    <name type="scientific">Cylindrobasidium torrendii FP15055 ss-10</name>
    <dbReference type="NCBI Taxonomy" id="1314674"/>
    <lineage>
        <taxon>Eukaryota</taxon>
        <taxon>Fungi</taxon>
        <taxon>Dikarya</taxon>
        <taxon>Basidiomycota</taxon>
        <taxon>Agaricomycotina</taxon>
        <taxon>Agaricomycetes</taxon>
        <taxon>Agaricomycetidae</taxon>
        <taxon>Agaricales</taxon>
        <taxon>Marasmiineae</taxon>
        <taxon>Physalacriaceae</taxon>
        <taxon>Cylindrobasidium</taxon>
    </lineage>
</organism>
<dbReference type="PROSITE" id="PS50097">
    <property type="entry name" value="BTB"/>
    <property type="match status" value="1"/>
</dbReference>
<gene>
    <name evidence="3" type="ORF">CYLTODRAFT_150310</name>
</gene>
<feature type="region of interest" description="Disordered" evidence="1">
    <location>
        <begin position="11"/>
        <end position="47"/>
    </location>
</feature>
<dbReference type="EMBL" id="KN880724">
    <property type="protein sequence ID" value="KIY63072.1"/>
    <property type="molecule type" value="Genomic_DNA"/>
</dbReference>
<protein>
    <recommendedName>
        <fullName evidence="2">BTB domain-containing protein</fullName>
    </recommendedName>
</protein>
<dbReference type="InterPro" id="IPR000210">
    <property type="entry name" value="BTB/POZ_dom"/>
</dbReference>
<evidence type="ECO:0000259" key="2">
    <source>
        <dbReference type="PROSITE" id="PS50097"/>
    </source>
</evidence>
<dbReference type="Gene3D" id="3.30.710.10">
    <property type="entry name" value="Potassium Channel Kv1.1, Chain A"/>
    <property type="match status" value="1"/>
</dbReference>
<evidence type="ECO:0000313" key="3">
    <source>
        <dbReference type="EMBL" id="KIY63072.1"/>
    </source>
</evidence>
<accession>A0A0D7AXV3</accession>
<proteinExistence type="predicted"/>
<evidence type="ECO:0000313" key="4">
    <source>
        <dbReference type="Proteomes" id="UP000054007"/>
    </source>
</evidence>
<dbReference type="InterPro" id="IPR011333">
    <property type="entry name" value="SKP1/BTB/POZ_sf"/>
</dbReference>
<dbReference type="Proteomes" id="UP000054007">
    <property type="component" value="Unassembled WGS sequence"/>
</dbReference>
<dbReference type="PANTHER" id="PTHR47369:SF1">
    <property type="entry name" value="BTB_POZ DOMAIN-CONTAINING PROTEIN"/>
    <property type="match status" value="1"/>
</dbReference>
<keyword evidence="4" id="KW-1185">Reference proteome</keyword>
<name>A0A0D7AXV3_9AGAR</name>
<dbReference type="STRING" id="1314674.A0A0D7AXV3"/>
<dbReference type="SUPFAM" id="SSF54695">
    <property type="entry name" value="POZ domain"/>
    <property type="match status" value="1"/>
</dbReference>
<dbReference type="AlphaFoldDB" id="A0A0D7AXV3"/>
<reference evidence="3 4" key="1">
    <citation type="journal article" date="2015" name="Fungal Genet. Biol.">
        <title>Evolution of novel wood decay mechanisms in Agaricales revealed by the genome sequences of Fistulina hepatica and Cylindrobasidium torrendii.</title>
        <authorList>
            <person name="Floudas D."/>
            <person name="Held B.W."/>
            <person name="Riley R."/>
            <person name="Nagy L.G."/>
            <person name="Koehler G."/>
            <person name="Ransdell A.S."/>
            <person name="Younus H."/>
            <person name="Chow J."/>
            <person name="Chiniquy J."/>
            <person name="Lipzen A."/>
            <person name="Tritt A."/>
            <person name="Sun H."/>
            <person name="Haridas S."/>
            <person name="LaButti K."/>
            <person name="Ohm R.A."/>
            <person name="Kues U."/>
            <person name="Blanchette R.A."/>
            <person name="Grigoriev I.V."/>
            <person name="Minto R.E."/>
            <person name="Hibbett D.S."/>
        </authorList>
    </citation>
    <scope>NUCLEOTIDE SEQUENCE [LARGE SCALE GENOMIC DNA]</scope>
    <source>
        <strain evidence="3 4">FP15055 ss-10</strain>
    </source>
</reference>
<feature type="domain" description="BTB" evidence="2">
    <location>
        <begin position="63"/>
        <end position="94"/>
    </location>
</feature>
<dbReference type="OrthoDB" id="6359943at2759"/>
<evidence type="ECO:0000256" key="1">
    <source>
        <dbReference type="SAM" id="MobiDB-lite"/>
    </source>
</evidence>
<sequence length="130" mass="14544">MPANAPLAFLLEPPPPPSQQTPHNNFGSARLYRRRRNRMSASATSPHDLQSHLYQSFLDGKTTDVALRVTGSWSATYHLHRVVLIQSGFFRSLFLTSGFAESSPKSPRTRASFQDELNVVFDDQNITRAG</sequence>